<proteinExistence type="predicted"/>
<feature type="transmembrane region" description="Helical" evidence="1">
    <location>
        <begin position="225"/>
        <end position="244"/>
    </location>
</feature>
<feature type="transmembrane region" description="Helical" evidence="1">
    <location>
        <begin position="85"/>
        <end position="107"/>
    </location>
</feature>
<name>A0A7H8QS71_TALRU</name>
<keyword evidence="3" id="KW-1185">Reference proteome</keyword>
<feature type="transmembrane region" description="Helical" evidence="1">
    <location>
        <begin position="250"/>
        <end position="269"/>
    </location>
</feature>
<dbReference type="RefSeq" id="XP_035343015.1">
    <property type="nucleotide sequence ID" value="XM_035487122.1"/>
</dbReference>
<gene>
    <name evidence="2" type="ORF">TRUGW13939_03944</name>
</gene>
<accession>A0A7H8QS71</accession>
<evidence type="ECO:0000256" key="1">
    <source>
        <dbReference type="SAM" id="Phobius"/>
    </source>
</evidence>
<dbReference type="AlphaFoldDB" id="A0A7H8QS71"/>
<organism evidence="2 3">
    <name type="scientific">Talaromyces rugulosus</name>
    <name type="common">Penicillium rugulosum</name>
    <dbReference type="NCBI Taxonomy" id="121627"/>
    <lineage>
        <taxon>Eukaryota</taxon>
        <taxon>Fungi</taxon>
        <taxon>Dikarya</taxon>
        <taxon>Ascomycota</taxon>
        <taxon>Pezizomycotina</taxon>
        <taxon>Eurotiomycetes</taxon>
        <taxon>Eurotiomycetidae</taxon>
        <taxon>Eurotiales</taxon>
        <taxon>Trichocomaceae</taxon>
        <taxon>Talaromyces</taxon>
        <taxon>Talaromyces sect. Islandici</taxon>
    </lineage>
</organism>
<evidence type="ECO:0000313" key="3">
    <source>
        <dbReference type="Proteomes" id="UP000509510"/>
    </source>
</evidence>
<keyword evidence="1" id="KW-1133">Transmembrane helix</keyword>
<keyword evidence="1" id="KW-0472">Membrane</keyword>
<keyword evidence="1" id="KW-0812">Transmembrane</keyword>
<feature type="transmembrane region" description="Helical" evidence="1">
    <location>
        <begin position="42"/>
        <end position="64"/>
    </location>
</feature>
<sequence length="581" mass="67171">MNLTTLDNVSIGVVAQILPIVGIFGQDLTNNFLREAVDCFDYVIFAVGPLGIIWVLTEILKTVGPNCLKKHIQNSEQEVVNEQNIYRMIAVAAILAELGLFALFVTMKYSKFLRSEFQIFTYSFICAVAGTGSLFIGLFITAVLISHTSQQIRWKLTNECPRKAYILWLQRGLEENHEKKHDRFASYIIVKEIRSEIRQSHKEYIPSDKENAKEKPSQRKVQDQCLGIVAFVSVGAGYASQVIGVAGMHYPTQIAVFVLTILMLVVRMLSRKVSDPTHYTKTHSDHEMDWLALMRALDPEALHQTPKAPPKWAISAGQDLCKSIERVAKDLQVQGNVIEWKLPVDLKQNKRETVTFSMHKMNGKWKVDETEEHRIEFALSLWLFYIKESYNEDHTFPPTDWTVLFLGPRDIGRDLEKFWLPPDQTYFRRLRYIREQEGHHDHETQSFARGVDRNLIVGYQEDDFKSHDQKVKILVPCHWMGDLRDRSFPRHTPAVYMKSDVISLLARHIFLRFMWKCAEYVDDDKRLDLAREIQDLEKHKKKRLVYIELADYIASTGLGDLQLALMMILAPVIKAKKYVAK</sequence>
<evidence type="ECO:0000313" key="2">
    <source>
        <dbReference type="EMBL" id="QKX56837.1"/>
    </source>
</evidence>
<reference evidence="3" key="1">
    <citation type="submission" date="2020-06" db="EMBL/GenBank/DDBJ databases">
        <title>A chromosome-scale genome assembly of Talaromyces rugulosus W13939.</title>
        <authorList>
            <person name="Wang B."/>
            <person name="Guo L."/>
            <person name="Ye K."/>
            <person name="Wang L."/>
        </authorList>
    </citation>
    <scope>NUCLEOTIDE SEQUENCE [LARGE SCALE GENOMIC DNA]</scope>
    <source>
        <strain evidence="3">W13939</strain>
    </source>
</reference>
<dbReference type="OrthoDB" id="7464126at2759"/>
<dbReference type="Proteomes" id="UP000509510">
    <property type="component" value="Chromosome II"/>
</dbReference>
<feature type="transmembrane region" description="Helical" evidence="1">
    <location>
        <begin position="119"/>
        <end position="145"/>
    </location>
</feature>
<dbReference type="EMBL" id="CP055899">
    <property type="protein sequence ID" value="QKX56837.1"/>
    <property type="molecule type" value="Genomic_DNA"/>
</dbReference>
<dbReference type="GeneID" id="55991446"/>
<protein>
    <submittedName>
        <fullName evidence="2">Uncharacterized protein</fullName>
    </submittedName>
</protein>
<dbReference type="KEGG" id="trg:TRUGW13939_03944"/>